<dbReference type="EMBL" id="CM031823">
    <property type="protein sequence ID" value="KAG6627542.1"/>
    <property type="molecule type" value="Genomic_DNA"/>
</dbReference>
<feature type="region of interest" description="Disordered" evidence="1">
    <location>
        <begin position="37"/>
        <end position="76"/>
    </location>
</feature>
<accession>A0A8T1NCL7</accession>
<keyword evidence="3" id="KW-1185">Reference proteome</keyword>
<evidence type="ECO:0000313" key="2">
    <source>
        <dbReference type="EMBL" id="KAG6627541.1"/>
    </source>
</evidence>
<name>A0A8T1NCL7_CARIL</name>
<reference evidence="2" key="1">
    <citation type="submission" date="2020-12" db="EMBL/GenBank/DDBJ databases">
        <title>WGS assembly of Carya illinoinensis cv. Pawnee.</title>
        <authorList>
            <person name="Platts A."/>
            <person name="Shu S."/>
            <person name="Wright S."/>
            <person name="Barry K."/>
            <person name="Edger P."/>
            <person name="Pires J.C."/>
            <person name="Schmutz J."/>
        </authorList>
    </citation>
    <scope>NUCLEOTIDE SEQUENCE</scope>
    <source>
        <tissue evidence="2">Leaf</tissue>
    </source>
</reference>
<feature type="compositionally biased region" description="Low complexity" evidence="1">
    <location>
        <begin position="66"/>
        <end position="76"/>
    </location>
</feature>
<dbReference type="AlphaFoldDB" id="A0A8T1NCL7"/>
<evidence type="ECO:0000256" key="1">
    <source>
        <dbReference type="SAM" id="MobiDB-lite"/>
    </source>
</evidence>
<dbReference type="EMBL" id="CM031823">
    <property type="protein sequence ID" value="KAG6627541.1"/>
    <property type="molecule type" value="Genomic_DNA"/>
</dbReference>
<gene>
    <name evidence="2" type="ORF">CIPAW_15G136300</name>
</gene>
<evidence type="ECO:0000313" key="3">
    <source>
        <dbReference type="Proteomes" id="UP000811609"/>
    </source>
</evidence>
<dbReference type="Proteomes" id="UP000811609">
    <property type="component" value="Chromosome 15"/>
</dbReference>
<comment type="caution">
    <text evidence="2">The sequence shown here is derived from an EMBL/GenBank/DDBJ whole genome shotgun (WGS) entry which is preliminary data.</text>
</comment>
<protein>
    <submittedName>
        <fullName evidence="2">Uncharacterized protein</fullName>
    </submittedName>
</protein>
<dbReference type="EMBL" id="CM031823">
    <property type="protein sequence ID" value="KAG6627543.1"/>
    <property type="molecule type" value="Genomic_DNA"/>
</dbReference>
<proteinExistence type="predicted"/>
<feature type="compositionally biased region" description="Pro residues" evidence="1">
    <location>
        <begin position="45"/>
        <end position="65"/>
    </location>
</feature>
<organism evidence="2 3">
    <name type="scientific">Carya illinoinensis</name>
    <name type="common">Pecan</name>
    <dbReference type="NCBI Taxonomy" id="32201"/>
    <lineage>
        <taxon>Eukaryota</taxon>
        <taxon>Viridiplantae</taxon>
        <taxon>Streptophyta</taxon>
        <taxon>Embryophyta</taxon>
        <taxon>Tracheophyta</taxon>
        <taxon>Spermatophyta</taxon>
        <taxon>Magnoliopsida</taxon>
        <taxon>eudicotyledons</taxon>
        <taxon>Gunneridae</taxon>
        <taxon>Pentapetalae</taxon>
        <taxon>rosids</taxon>
        <taxon>fabids</taxon>
        <taxon>Fagales</taxon>
        <taxon>Juglandaceae</taxon>
        <taxon>Carya</taxon>
    </lineage>
</organism>
<sequence length="76" mass="8175">MGLQYSAFLRFTTFFMLIAATLLAMHPYQISADYMKARKLGGKPQPSPPPPPHPSTGQSPNPPPTSTRSATTSGKT</sequence>